<evidence type="ECO:0000256" key="1">
    <source>
        <dbReference type="SAM" id="MobiDB-lite"/>
    </source>
</evidence>
<reference evidence="2 3" key="1">
    <citation type="journal article" date="2013" name="Genome Biol.">
        <title>The genome sequence of the most widely cultivated cacao type and its use to identify candidate genes regulating pod color.</title>
        <authorList>
            <person name="Motamayor J.C."/>
            <person name="Mockaitis K."/>
            <person name="Schmutz J."/>
            <person name="Haiminen N."/>
            <person name="Iii D.L."/>
            <person name="Cornejo O."/>
            <person name="Findley S.D."/>
            <person name="Zheng P."/>
            <person name="Utro F."/>
            <person name="Royaert S."/>
            <person name="Saski C."/>
            <person name="Jenkins J."/>
            <person name="Podicheti R."/>
            <person name="Zhao M."/>
            <person name="Scheffler B.E."/>
            <person name="Stack J.C."/>
            <person name="Feltus F.A."/>
            <person name="Mustiga G.M."/>
            <person name="Amores F."/>
            <person name="Phillips W."/>
            <person name="Marelli J.P."/>
            <person name="May G.D."/>
            <person name="Shapiro H."/>
            <person name="Ma J."/>
            <person name="Bustamante C.D."/>
            <person name="Schnell R.J."/>
            <person name="Main D."/>
            <person name="Gilbert D."/>
            <person name="Parida L."/>
            <person name="Kuhn D.N."/>
        </authorList>
    </citation>
    <scope>NUCLEOTIDE SEQUENCE [LARGE SCALE GENOMIC DNA]</scope>
    <source>
        <strain evidence="3">cv. Matina 1-6</strain>
    </source>
</reference>
<accession>A0A061GLZ4</accession>
<gene>
    <name evidence="2" type="ORF">TCM_037452</name>
</gene>
<evidence type="ECO:0000313" key="2">
    <source>
        <dbReference type="EMBL" id="EOY30142.1"/>
    </source>
</evidence>
<organism evidence="2 3">
    <name type="scientific">Theobroma cacao</name>
    <name type="common">Cacao</name>
    <name type="synonym">Cocoa</name>
    <dbReference type="NCBI Taxonomy" id="3641"/>
    <lineage>
        <taxon>Eukaryota</taxon>
        <taxon>Viridiplantae</taxon>
        <taxon>Streptophyta</taxon>
        <taxon>Embryophyta</taxon>
        <taxon>Tracheophyta</taxon>
        <taxon>Spermatophyta</taxon>
        <taxon>Magnoliopsida</taxon>
        <taxon>eudicotyledons</taxon>
        <taxon>Gunneridae</taxon>
        <taxon>Pentapetalae</taxon>
        <taxon>rosids</taxon>
        <taxon>malvids</taxon>
        <taxon>Malvales</taxon>
        <taxon>Malvaceae</taxon>
        <taxon>Byttnerioideae</taxon>
        <taxon>Theobroma</taxon>
    </lineage>
</organism>
<dbReference type="PANTHER" id="PTHR46694:SF1">
    <property type="entry name" value="AT-RICH INTERACTIVE DOMAIN-CONTAINING PROTEIN 4"/>
    <property type="match status" value="1"/>
</dbReference>
<sequence>LASSGRLEVQLLNSPNIDELRRVLESTEPNVVYLQGEQNADSEEIGPLIWGDVDLSTPETLCGLFDSTLPTTVYLETPNGDKLAEALHSQGVPYVIYWKNTFSRFAACHFRQALLSVIQSSCSHTWDAFQLAHASFRLYCVRNNNVVSSNSQKQSVKPGPRLLGEAPKIDVSQPEVDMQGEESSPENLPAIKIYDDDVTVRFLVCGSPCILDAFLLGSLEDGLNALLSIEIRGSKLHNRASAPPPPLQAGTFSRGVVTMRCDFSTCSSAHISLLVSGSAQTCFNDQLLENHIKNEIIEKSQLVHAQSSSEESKLPSSEPRRSASIACGASVFEVCMKVPTWASQVLRQLAPDVSYRSLVMLGIASIQGLSVASFEKDDAERLLFFCMRQDKDPLQDSSVIAISPSWLVPPAPSRKRSEPCKDSKPLNCTGMEGENGIARPKSNVAAMRPIPHTHRHKIIPFSGFSEAERYDGDQGKVNLPVVPVKQPAPVTHRKALSSSYQAQQIISLNPLPLKKHGCGRAPIQVCSEVSHLLIFSEFGF</sequence>
<dbReference type="Gramene" id="EOY30142">
    <property type="protein sequence ID" value="EOY30142"/>
    <property type="gene ID" value="TCM_037452"/>
</dbReference>
<feature type="non-terminal residue" evidence="2">
    <location>
        <position position="1"/>
    </location>
</feature>
<dbReference type="PANTHER" id="PTHR46694">
    <property type="entry name" value="AT-RICH INTERACTIVE DOMAIN-CONTAINING PROTEIN 4"/>
    <property type="match status" value="1"/>
</dbReference>
<proteinExistence type="predicted"/>
<name>A0A061GLZ4_THECC</name>
<dbReference type="EMBL" id="CM001887">
    <property type="protein sequence ID" value="EOY30142.1"/>
    <property type="molecule type" value="Genomic_DNA"/>
</dbReference>
<evidence type="ECO:0000313" key="3">
    <source>
        <dbReference type="Proteomes" id="UP000026915"/>
    </source>
</evidence>
<dbReference type="Proteomes" id="UP000026915">
    <property type="component" value="Chromosome 9"/>
</dbReference>
<feature type="region of interest" description="Disordered" evidence="1">
    <location>
        <begin position="410"/>
        <end position="437"/>
    </location>
</feature>
<dbReference type="AlphaFoldDB" id="A0A061GLZ4"/>
<protein>
    <submittedName>
        <fullName evidence="2">ARID/BRIGHT DNA-binding domain-containing protein isoform 4</fullName>
    </submittedName>
</protein>
<feature type="compositionally biased region" description="Basic and acidic residues" evidence="1">
    <location>
        <begin position="415"/>
        <end position="424"/>
    </location>
</feature>
<dbReference type="GO" id="GO:0003677">
    <property type="term" value="F:DNA binding"/>
    <property type="evidence" value="ECO:0007669"/>
    <property type="project" value="UniProtKB-KW"/>
</dbReference>
<keyword evidence="2" id="KW-0238">DNA-binding</keyword>
<keyword evidence="3" id="KW-1185">Reference proteome</keyword>
<dbReference type="InterPro" id="IPR042293">
    <property type="entry name" value="ARID4"/>
</dbReference>